<evidence type="ECO:0000313" key="2">
    <source>
        <dbReference type="EMBL" id="KIV78930.1"/>
    </source>
</evidence>
<reference evidence="2 3" key="1">
    <citation type="submission" date="2015-01" db="EMBL/GenBank/DDBJ databases">
        <title>The Genome Sequence of Exophiala sideris CBS121828.</title>
        <authorList>
            <consortium name="The Broad Institute Genomics Platform"/>
            <person name="Cuomo C."/>
            <person name="de Hoog S."/>
            <person name="Gorbushina A."/>
            <person name="Stielow B."/>
            <person name="Teixiera M."/>
            <person name="Abouelleil A."/>
            <person name="Chapman S.B."/>
            <person name="Priest M."/>
            <person name="Young S.K."/>
            <person name="Wortman J."/>
            <person name="Nusbaum C."/>
            <person name="Birren B."/>
        </authorList>
    </citation>
    <scope>NUCLEOTIDE SEQUENCE [LARGE SCALE GENOMIC DNA]</scope>
    <source>
        <strain evidence="2 3">CBS 121828</strain>
    </source>
</reference>
<sequence length="166" mass="18545">MTCRSRAIWGYMISGAFVLLVWGGGLALQLRRTPTSNHYALRQLDLIDSVVKYAGPMLLYFAYGSFDAVWQTLTYWTLAYLADESPEQAARYVEAFKAFEATGSAIASKVNSIAVNYNTEFGLRLFVHWCRLGLCTACRFQGQGAYALRVHGGHCKPRSRSATCQH</sequence>
<protein>
    <submittedName>
        <fullName evidence="2">Uncharacterized protein</fullName>
    </submittedName>
</protein>
<proteinExistence type="predicted"/>
<evidence type="ECO:0000256" key="1">
    <source>
        <dbReference type="SAM" id="Phobius"/>
    </source>
</evidence>
<dbReference type="AlphaFoldDB" id="A0A0D1VS61"/>
<dbReference type="OrthoDB" id="196103at2759"/>
<evidence type="ECO:0000313" key="3">
    <source>
        <dbReference type="Proteomes" id="UP000053599"/>
    </source>
</evidence>
<feature type="transmembrane region" description="Helical" evidence="1">
    <location>
        <begin position="7"/>
        <end position="28"/>
    </location>
</feature>
<name>A0A0D1VS61_9EURO</name>
<keyword evidence="1" id="KW-0812">Transmembrane</keyword>
<dbReference type="HOGENOM" id="CLU_1602735_0_0_1"/>
<dbReference type="InterPro" id="IPR006058">
    <property type="entry name" value="2Fe2S_fd_BS"/>
</dbReference>
<dbReference type="PROSITE" id="PS00197">
    <property type="entry name" value="2FE2S_FER_1"/>
    <property type="match status" value="1"/>
</dbReference>
<dbReference type="Proteomes" id="UP000053599">
    <property type="component" value="Unassembled WGS sequence"/>
</dbReference>
<keyword evidence="1" id="KW-0472">Membrane</keyword>
<dbReference type="GO" id="GO:0051537">
    <property type="term" value="F:2 iron, 2 sulfur cluster binding"/>
    <property type="evidence" value="ECO:0007669"/>
    <property type="project" value="InterPro"/>
</dbReference>
<accession>A0A0D1VS61</accession>
<organism evidence="2 3">
    <name type="scientific">Exophiala sideris</name>
    <dbReference type="NCBI Taxonomy" id="1016849"/>
    <lineage>
        <taxon>Eukaryota</taxon>
        <taxon>Fungi</taxon>
        <taxon>Dikarya</taxon>
        <taxon>Ascomycota</taxon>
        <taxon>Pezizomycotina</taxon>
        <taxon>Eurotiomycetes</taxon>
        <taxon>Chaetothyriomycetidae</taxon>
        <taxon>Chaetothyriales</taxon>
        <taxon>Herpotrichiellaceae</taxon>
        <taxon>Exophiala</taxon>
    </lineage>
</organism>
<gene>
    <name evidence="2" type="ORF">PV11_06529</name>
</gene>
<dbReference type="EMBL" id="KN846953">
    <property type="protein sequence ID" value="KIV78930.1"/>
    <property type="molecule type" value="Genomic_DNA"/>
</dbReference>
<keyword evidence="1" id="KW-1133">Transmembrane helix</keyword>